<comment type="subcellular location">
    <subcellularLocation>
        <location evidence="1">Cell membrane</location>
    </subcellularLocation>
</comment>
<proteinExistence type="inferred from homology"/>
<evidence type="ECO:0000256" key="16">
    <source>
        <dbReference type="ARBA" id="ARBA00049902"/>
    </source>
</evidence>
<evidence type="ECO:0000256" key="9">
    <source>
        <dbReference type="ARBA" id="ARBA00022801"/>
    </source>
</evidence>
<dbReference type="GO" id="GO:0071555">
    <property type="term" value="P:cell wall organization"/>
    <property type="evidence" value="ECO:0007669"/>
    <property type="project" value="UniProtKB-KW"/>
</dbReference>
<evidence type="ECO:0000256" key="1">
    <source>
        <dbReference type="ARBA" id="ARBA00004236"/>
    </source>
</evidence>
<protein>
    <submittedName>
        <fullName evidence="20">Penicillin-binding protein 2D</fullName>
    </submittedName>
</protein>
<dbReference type="Pfam" id="PF00912">
    <property type="entry name" value="Transgly"/>
    <property type="match status" value="1"/>
</dbReference>
<evidence type="ECO:0000256" key="5">
    <source>
        <dbReference type="ARBA" id="ARBA00022645"/>
    </source>
</evidence>
<keyword evidence="13" id="KW-0511">Multifunctional enzyme</keyword>
<dbReference type="SUPFAM" id="SSF53955">
    <property type="entry name" value="Lysozyme-like"/>
    <property type="match status" value="1"/>
</dbReference>
<dbReference type="Proteomes" id="UP000621492">
    <property type="component" value="Unassembled WGS sequence"/>
</dbReference>
<dbReference type="FunFam" id="1.10.3810.10:FF:000001">
    <property type="entry name" value="Penicillin-binding protein 1A"/>
    <property type="match status" value="1"/>
</dbReference>
<dbReference type="PANTHER" id="PTHR32282">
    <property type="entry name" value="BINDING PROTEIN TRANSPEPTIDASE, PUTATIVE-RELATED"/>
    <property type="match status" value="1"/>
</dbReference>
<evidence type="ECO:0000259" key="19">
    <source>
        <dbReference type="Pfam" id="PF00912"/>
    </source>
</evidence>
<reference evidence="20" key="2">
    <citation type="submission" date="2020-09" db="EMBL/GenBank/DDBJ databases">
        <authorList>
            <person name="Sun Q."/>
            <person name="Zhou Y."/>
        </authorList>
    </citation>
    <scope>NUCLEOTIDE SEQUENCE</scope>
    <source>
        <strain evidence="20">CGMCC 1.15454</strain>
    </source>
</reference>
<keyword evidence="6" id="KW-0645">Protease</keyword>
<dbReference type="InterPro" id="IPR001264">
    <property type="entry name" value="Glyco_trans_51"/>
</dbReference>
<keyword evidence="17" id="KW-1133">Transmembrane helix</keyword>
<evidence type="ECO:0000259" key="18">
    <source>
        <dbReference type="Pfam" id="PF00905"/>
    </source>
</evidence>
<feature type="transmembrane region" description="Helical" evidence="17">
    <location>
        <begin position="12"/>
        <end position="34"/>
    </location>
</feature>
<dbReference type="GO" id="GO:0006508">
    <property type="term" value="P:proteolysis"/>
    <property type="evidence" value="ECO:0007669"/>
    <property type="project" value="UniProtKB-KW"/>
</dbReference>
<dbReference type="PANTHER" id="PTHR32282:SF11">
    <property type="entry name" value="PENICILLIN-BINDING PROTEIN 1B"/>
    <property type="match status" value="1"/>
</dbReference>
<comment type="similarity">
    <text evidence="3">In the N-terminal section; belongs to the glycosyltransferase 51 family.</text>
</comment>
<dbReference type="Pfam" id="PF00905">
    <property type="entry name" value="Transpeptidase"/>
    <property type="match status" value="1"/>
</dbReference>
<keyword evidence="14" id="KW-0961">Cell wall biogenesis/degradation</keyword>
<comment type="similarity">
    <text evidence="2">In the C-terminal section; belongs to the transpeptidase family.</text>
</comment>
<reference evidence="20" key="1">
    <citation type="journal article" date="2014" name="Int. J. Syst. Evol. Microbiol.">
        <title>Complete genome sequence of Corynebacterium casei LMG S-19264T (=DSM 44701T), isolated from a smear-ripened cheese.</title>
        <authorList>
            <consortium name="US DOE Joint Genome Institute (JGI-PGF)"/>
            <person name="Walter F."/>
            <person name="Albersmeier A."/>
            <person name="Kalinowski J."/>
            <person name="Ruckert C."/>
        </authorList>
    </citation>
    <scope>NUCLEOTIDE SEQUENCE</scope>
    <source>
        <strain evidence="20">CGMCC 1.15454</strain>
    </source>
</reference>
<keyword evidence="10" id="KW-0133">Cell shape</keyword>
<accession>A0A9W5TW48</accession>
<feature type="domain" description="Penicillin-binding protein transpeptidase" evidence="18">
    <location>
        <begin position="318"/>
        <end position="561"/>
    </location>
</feature>
<gene>
    <name evidence="20" type="primary">pbpG</name>
    <name evidence="20" type="ORF">GCM10011409_10530</name>
</gene>
<dbReference type="EMBL" id="BMJD01000005">
    <property type="protein sequence ID" value="GGB34964.1"/>
    <property type="molecule type" value="Genomic_DNA"/>
</dbReference>
<name>A0A9W5TW48_9BACI</name>
<dbReference type="SUPFAM" id="SSF56601">
    <property type="entry name" value="beta-lactamase/transpeptidase-like"/>
    <property type="match status" value="1"/>
</dbReference>
<dbReference type="InterPro" id="IPR012338">
    <property type="entry name" value="Beta-lactam/transpept-like"/>
</dbReference>
<dbReference type="RefSeq" id="WP_188724762.1">
    <property type="nucleotide sequence ID" value="NZ_BMJD01000005.1"/>
</dbReference>
<evidence type="ECO:0000256" key="7">
    <source>
        <dbReference type="ARBA" id="ARBA00022676"/>
    </source>
</evidence>
<dbReference type="InterPro" id="IPR050396">
    <property type="entry name" value="Glycosyltr_51/Transpeptidase"/>
</dbReference>
<comment type="catalytic activity">
    <reaction evidence="15">
        <text>Preferential cleavage: (Ac)2-L-Lys-D-Ala-|-D-Ala. Also transpeptidation of peptidyl-alanyl moieties that are N-acyl substituents of D-alanine.</text>
        <dbReference type="EC" id="3.4.16.4"/>
    </reaction>
</comment>
<keyword evidence="7" id="KW-0328">Glycosyltransferase</keyword>
<dbReference type="NCBIfam" id="TIGR02074">
    <property type="entry name" value="PBP_1a_fam"/>
    <property type="match status" value="1"/>
</dbReference>
<sequence length="681" mass="76275">MSWIKKHFFRKLTIGIILSAIIFIAGVYLVSFLLGPPKLSTEQNTIYYSQDGQVVGEESGNGSRYWVDLDDISPQLVKAILLAEDQHFYDHNGFDIPRIAGALWTDLKTMSLKEGASTLTQQYARNLYLSFEKTWTRKLQEAFYTIRLEMFYSKDEILEGYLNTIYYGHGAYGVEAASRYFFDKSANELSLAEAAMLAAIPKGPAYYSPFNNMENAKERQKWILGLLRDKKVIDNESFLLATKEKLAFAETVEEKQDKLAPYFLDTVLQEAAGILDLDKEKVRAGGYQIHTTLDINQQKQLEQEVNDVFQERSKIQAGAIVMDPDTGGIHALIGGRDYQNSTFNRAIQAKRMPGSAFKPFLYYAALGNGYTPTTMLMSKPTTFELEDGQVYQPGNYNGYYANEPITLAQALALSDNVYAVKTNLFLGVEKLIDTAQRFGIESKLPKVPSLALGTASISVNEMVTGYGILANGGHDISSHTIEKIVDRKGKTVYERDNAQGEQILDAQRTFILTQLMTGMFDRSLNGYMAVTGSSIADKLTRTYAGKSGTTNSDSWMIGYSPDLVMGIWTGYDDNRPIEKVAEGSYAKNVWAGFMEAAHKHIPPHKFDVPSGVVAVPIDPETGKRATRYCKHSRVMYFKKGTEPKEYCSLHFPDEDGAGEKKDKQKDAEKKGVLKKLFDMLF</sequence>
<evidence type="ECO:0000256" key="3">
    <source>
        <dbReference type="ARBA" id="ARBA00007739"/>
    </source>
</evidence>
<keyword evidence="12 17" id="KW-0472">Membrane</keyword>
<dbReference type="Gene3D" id="1.10.3810.10">
    <property type="entry name" value="Biosynthetic peptidoglycan transglycosylase-like"/>
    <property type="match status" value="1"/>
</dbReference>
<evidence type="ECO:0000256" key="4">
    <source>
        <dbReference type="ARBA" id="ARBA00022475"/>
    </source>
</evidence>
<dbReference type="Gene3D" id="3.40.710.10">
    <property type="entry name" value="DD-peptidase/beta-lactamase superfamily"/>
    <property type="match status" value="1"/>
</dbReference>
<comment type="catalytic activity">
    <reaction evidence="16">
        <text>[GlcNAc-(1-&gt;4)-Mur2Ac(oyl-L-Ala-gamma-D-Glu-L-Lys-D-Ala-D-Ala)](n)-di-trans,octa-cis-undecaprenyl diphosphate + beta-D-GlcNAc-(1-&gt;4)-Mur2Ac(oyl-L-Ala-gamma-D-Glu-L-Lys-D-Ala-D-Ala)-di-trans,octa-cis-undecaprenyl diphosphate = [GlcNAc-(1-&gt;4)-Mur2Ac(oyl-L-Ala-gamma-D-Glu-L-Lys-D-Ala-D-Ala)](n+1)-di-trans,octa-cis-undecaprenyl diphosphate + di-trans,octa-cis-undecaprenyl diphosphate + H(+)</text>
        <dbReference type="Rhea" id="RHEA:23708"/>
        <dbReference type="Rhea" id="RHEA-COMP:9602"/>
        <dbReference type="Rhea" id="RHEA-COMP:9603"/>
        <dbReference type="ChEBI" id="CHEBI:15378"/>
        <dbReference type="ChEBI" id="CHEBI:58405"/>
        <dbReference type="ChEBI" id="CHEBI:60033"/>
        <dbReference type="ChEBI" id="CHEBI:78435"/>
        <dbReference type="EC" id="2.4.99.28"/>
    </reaction>
</comment>
<evidence type="ECO:0000256" key="14">
    <source>
        <dbReference type="ARBA" id="ARBA00023316"/>
    </source>
</evidence>
<keyword evidence="5" id="KW-0121">Carboxypeptidase</keyword>
<keyword evidence="17" id="KW-0812">Transmembrane</keyword>
<dbReference type="GO" id="GO:0008955">
    <property type="term" value="F:peptidoglycan glycosyltransferase activity"/>
    <property type="evidence" value="ECO:0007669"/>
    <property type="project" value="UniProtKB-EC"/>
</dbReference>
<keyword evidence="21" id="KW-1185">Reference proteome</keyword>
<dbReference type="GO" id="GO:0009002">
    <property type="term" value="F:serine-type D-Ala-D-Ala carboxypeptidase activity"/>
    <property type="evidence" value="ECO:0007669"/>
    <property type="project" value="UniProtKB-EC"/>
</dbReference>
<keyword evidence="8" id="KW-0808">Transferase</keyword>
<evidence type="ECO:0000256" key="11">
    <source>
        <dbReference type="ARBA" id="ARBA00022984"/>
    </source>
</evidence>
<evidence type="ECO:0000256" key="12">
    <source>
        <dbReference type="ARBA" id="ARBA00023136"/>
    </source>
</evidence>
<dbReference type="GO" id="GO:0005886">
    <property type="term" value="C:plasma membrane"/>
    <property type="evidence" value="ECO:0007669"/>
    <property type="project" value="UniProtKB-SubCell"/>
</dbReference>
<evidence type="ECO:0000256" key="6">
    <source>
        <dbReference type="ARBA" id="ARBA00022670"/>
    </source>
</evidence>
<dbReference type="GO" id="GO:0030288">
    <property type="term" value="C:outer membrane-bounded periplasmic space"/>
    <property type="evidence" value="ECO:0007669"/>
    <property type="project" value="TreeGrafter"/>
</dbReference>
<dbReference type="InterPro" id="IPR023346">
    <property type="entry name" value="Lysozyme-like_dom_sf"/>
</dbReference>
<evidence type="ECO:0000256" key="13">
    <source>
        <dbReference type="ARBA" id="ARBA00023268"/>
    </source>
</evidence>
<keyword evidence="11" id="KW-0573">Peptidoglycan synthesis</keyword>
<evidence type="ECO:0000256" key="17">
    <source>
        <dbReference type="SAM" id="Phobius"/>
    </source>
</evidence>
<feature type="domain" description="Glycosyl transferase family 51" evidence="19">
    <location>
        <begin position="52"/>
        <end position="225"/>
    </location>
</feature>
<evidence type="ECO:0000313" key="21">
    <source>
        <dbReference type="Proteomes" id="UP000621492"/>
    </source>
</evidence>
<keyword evidence="9" id="KW-0378">Hydrolase</keyword>
<dbReference type="GO" id="GO:0008658">
    <property type="term" value="F:penicillin binding"/>
    <property type="evidence" value="ECO:0007669"/>
    <property type="project" value="InterPro"/>
</dbReference>
<dbReference type="InterPro" id="IPR036950">
    <property type="entry name" value="PBP_transglycosylase"/>
</dbReference>
<evidence type="ECO:0000256" key="8">
    <source>
        <dbReference type="ARBA" id="ARBA00022679"/>
    </source>
</evidence>
<dbReference type="AlphaFoldDB" id="A0A9W5TW48"/>
<evidence type="ECO:0000256" key="2">
    <source>
        <dbReference type="ARBA" id="ARBA00007090"/>
    </source>
</evidence>
<evidence type="ECO:0000313" key="20">
    <source>
        <dbReference type="EMBL" id="GGB34964.1"/>
    </source>
</evidence>
<evidence type="ECO:0000256" key="10">
    <source>
        <dbReference type="ARBA" id="ARBA00022960"/>
    </source>
</evidence>
<dbReference type="GO" id="GO:0009252">
    <property type="term" value="P:peptidoglycan biosynthetic process"/>
    <property type="evidence" value="ECO:0007669"/>
    <property type="project" value="UniProtKB-KW"/>
</dbReference>
<evidence type="ECO:0000256" key="15">
    <source>
        <dbReference type="ARBA" id="ARBA00034000"/>
    </source>
</evidence>
<organism evidence="20 21">
    <name type="scientific">Lentibacillus populi</name>
    <dbReference type="NCBI Taxonomy" id="1827502"/>
    <lineage>
        <taxon>Bacteria</taxon>
        <taxon>Bacillati</taxon>
        <taxon>Bacillota</taxon>
        <taxon>Bacilli</taxon>
        <taxon>Bacillales</taxon>
        <taxon>Bacillaceae</taxon>
        <taxon>Lentibacillus</taxon>
    </lineage>
</organism>
<dbReference type="InterPro" id="IPR001460">
    <property type="entry name" value="PCN-bd_Tpept"/>
</dbReference>
<dbReference type="GO" id="GO:0008360">
    <property type="term" value="P:regulation of cell shape"/>
    <property type="evidence" value="ECO:0007669"/>
    <property type="project" value="UniProtKB-KW"/>
</dbReference>
<comment type="caution">
    <text evidence="20">The sequence shown here is derived from an EMBL/GenBank/DDBJ whole genome shotgun (WGS) entry which is preliminary data.</text>
</comment>
<keyword evidence="4" id="KW-1003">Cell membrane</keyword>